<dbReference type="PANTHER" id="PTHR18919">
    <property type="entry name" value="ACETYL-COA C-ACYLTRANSFERASE"/>
    <property type="match status" value="1"/>
</dbReference>
<dbReference type="InterPro" id="IPR020617">
    <property type="entry name" value="Thiolase_C"/>
</dbReference>
<evidence type="ECO:0000259" key="9">
    <source>
        <dbReference type="Pfam" id="PF02803"/>
    </source>
</evidence>
<keyword evidence="2 7" id="KW-0808">Transferase</keyword>
<sequence>MSASDDPIVIVGMARTPMGGLLGELAPLSANELGAIAVKAAMEEAGLAGDDVDQILMGNVLMAGQGQAPGRQAAIKAGLPKSVEATTLNKMCGSGMQAAIMGRAAIASGDAEIIIAGGMESMTNAPHMLPTHRAGFKYGHDTIKDHMAQDGLEDAYEKKPMGVYADMIAEEHQFTREQQDAYALETLARAQRATKEGDFKREITPVTIQTRKGDVTVDTDELPRKAMPEKIPSLRPAFSKDGTVTAANASAISDGAAALVMMRQSEAERRGIKPIARIAATAAHAHEPAYFTTAPVPAMRKVVERAGWQVEDVDLWEINEAFAVVPMIAMKELGISHDIINVNGGACALGHPIGASGARIMVTLLAALEKAGKTKGVASLCIGGGEATAVAVERLA</sequence>
<evidence type="ECO:0000313" key="10">
    <source>
        <dbReference type="EMBL" id="GLK51294.1"/>
    </source>
</evidence>
<keyword evidence="4 7" id="KW-0012">Acyltransferase</keyword>
<dbReference type="Gene3D" id="3.40.47.10">
    <property type="match status" value="2"/>
</dbReference>
<dbReference type="RefSeq" id="WP_271185680.1">
    <property type="nucleotide sequence ID" value="NZ_BSFE01000002.1"/>
</dbReference>
<evidence type="ECO:0000256" key="2">
    <source>
        <dbReference type="ARBA" id="ARBA00022679"/>
    </source>
</evidence>
<feature type="domain" description="Thiolase C-terminal" evidence="9">
    <location>
        <begin position="273"/>
        <end position="394"/>
    </location>
</feature>
<gene>
    <name evidence="10" type="ORF">GCM10017621_08020</name>
</gene>
<dbReference type="GO" id="GO:0003988">
    <property type="term" value="F:acetyl-CoA C-acyltransferase activity"/>
    <property type="evidence" value="ECO:0007669"/>
    <property type="project" value="UniProtKB-ARBA"/>
</dbReference>
<comment type="caution">
    <text evidence="10">The sequence shown here is derived from an EMBL/GenBank/DDBJ whole genome shotgun (WGS) entry which is preliminary data.</text>
</comment>
<dbReference type="Pfam" id="PF02803">
    <property type="entry name" value="Thiolase_C"/>
    <property type="match status" value="1"/>
</dbReference>
<evidence type="ECO:0000256" key="4">
    <source>
        <dbReference type="ARBA" id="ARBA00023315"/>
    </source>
</evidence>
<keyword evidence="3" id="KW-0583">PHB biosynthesis</keyword>
<evidence type="ECO:0000259" key="8">
    <source>
        <dbReference type="Pfam" id="PF00108"/>
    </source>
</evidence>
<dbReference type="InterPro" id="IPR020616">
    <property type="entry name" value="Thiolase_N"/>
</dbReference>
<evidence type="ECO:0000256" key="5">
    <source>
        <dbReference type="ARBA" id="ARBA00037924"/>
    </source>
</evidence>
<dbReference type="NCBIfam" id="TIGR01930">
    <property type="entry name" value="AcCoA-C-Actrans"/>
    <property type="match status" value="1"/>
</dbReference>
<evidence type="ECO:0000256" key="3">
    <source>
        <dbReference type="ARBA" id="ARBA00022752"/>
    </source>
</evidence>
<accession>A0A9W6IL55</accession>
<evidence type="ECO:0000256" key="6">
    <source>
        <dbReference type="PIRSR" id="PIRSR000429-1"/>
    </source>
</evidence>
<dbReference type="AlphaFoldDB" id="A0A9W6IL55"/>
<proteinExistence type="inferred from homology"/>
<dbReference type="CDD" id="cd00751">
    <property type="entry name" value="thiolase"/>
    <property type="match status" value="1"/>
</dbReference>
<comment type="similarity">
    <text evidence="1 7">Belongs to the thiolase-like superfamily. Thiolase family.</text>
</comment>
<dbReference type="PROSITE" id="PS00099">
    <property type="entry name" value="THIOLASE_3"/>
    <property type="match status" value="1"/>
</dbReference>
<dbReference type="InterPro" id="IPR020610">
    <property type="entry name" value="Thiolase_AS"/>
</dbReference>
<feature type="domain" description="Thiolase N-terminal" evidence="8">
    <location>
        <begin position="8"/>
        <end position="265"/>
    </location>
</feature>
<dbReference type="SUPFAM" id="SSF53901">
    <property type="entry name" value="Thiolase-like"/>
    <property type="match status" value="2"/>
</dbReference>
<evidence type="ECO:0000313" key="11">
    <source>
        <dbReference type="Proteomes" id="UP001143486"/>
    </source>
</evidence>
<dbReference type="FunFam" id="3.40.47.10:FF:000010">
    <property type="entry name" value="Acetyl-CoA acetyltransferase (Thiolase)"/>
    <property type="match status" value="1"/>
</dbReference>
<keyword evidence="11" id="KW-1185">Reference proteome</keyword>
<dbReference type="EMBL" id="BSFE01000002">
    <property type="protein sequence ID" value="GLK51294.1"/>
    <property type="molecule type" value="Genomic_DNA"/>
</dbReference>
<dbReference type="PANTHER" id="PTHR18919:SF138">
    <property type="entry name" value="ACETYL-COA C-ACETYLTRANSFERASE"/>
    <property type="match status" value="1"/>
</dbReference>
<feature type="active site" description="Proton acceptor" evidence="6">
    <location>
        <position position="351"/>
    </location>
</feature>
<feature type="active site" description="Acyl-thioester intermediate" evidence="6">
    <location>
        <position position="92"/>
    </location>
</feature>
<dbReference type="InterPro" id="IPR016039">
    <property type="entry name" value="Thiolase-like"/>
</dbReference>
<dbReference type="Proteomes" id="UP001143486">
    <property type="component" value="Unassembled WGS sequence"/>
</dbReference>
<reference evidence="10" key="2">
    <citation type="submission" date="2023-01" db="EMBL/GenBank/DDBJ databases">
        <authorList>
            <person name="Sun Q."/>
            <person name="Evtushenko L."/>
        </authorList>
    </citation>
    <scope>NUCLEOTIDE SEQUENCE</scope>
    <source>
        <strain evidence="10">VKM B-1513</strain>
    </source>
</reference>
<feature type="active site" description="Proton acceptor" evidence="6">
    <location>
        <position position="381"/>
    </location>
</feature>
<dbReference type="PIRSF" id="PIRSF000429">
    <property type="entry name" value="Ac-CoA_Ac_transf"/>
    <property type="match status" value="1"/>
</dbReference>
<name>A0A9W6IL55_9PROT</name>
<comment type="pathway">
    <text evidence="5">Metabolic intermediate biosynthesis; (R)-mevalonate biosynthesis; (R)-mevalonate from acetyl-CoA: step 1/3.</text>
</comment>
<evidence type="ECO:0000256" key="7">
    <source>
        <dbReference type="RuleBase" id="RU003557"/>
    </source>
</evidence>
<evidence type="ECO:0000256" key="1">
    <source>
        <dbReference type="ARBA" id="ARBA00010982"/>
    </source>
</evidence>
<reference evidence="10" key="1">
    <citation type="journal article" date="2014" name="Int. J. Syst. Evol. Microbiol.">
        <title>Complete genome sequence of Corynebacterium casei LMG S-19264T (=DSM 44701T), isolated from a smear-ripened cheese.</title>
        <authorList>
            <consortium name="US DOE Joint Genome Institute (JGI-PGF)"/>
            <person name="Walter F."/>
            <person name="Albersmeier A."/>
            <person name="Kalinowski J."/>
            <person name="Ruckert C."/>
        </authorList>
    </citation>
    <scope>NUCLEOTIDE SEQUENCE</scope>
    <source>
        <strain evidence="10">VKM B-1513</strain>
    </source>
</reference>
<dbReference type="GO" id="GO:0042619">
    <property type="term" value="P:poly-hydroxybutyrate biosynthetic process"/>
    <property type="evidence" value="ECO:0007669"/>
    <property type="project" value="UniProtKB-KW"/>
</dbReference>
<protein>
    <submittedName>
        <fullName evidence="10">Acetyl-CoA acetyltransferase</fullName>
    </submittedName>
</protein>
<organism evidence="10 11">
    <name type="scientific">Maricaulis virginensis</name>
    <dbReference type="NCBI Taxonomy" id="144022"/>
    <lineage>
        <taxon>Bacteria</taxon>
        <taxon>Pseudomonadati</taxon>
        <taxon>Pseudomonadota</taxon>
        <taxon>Alphaproteobacteria</taxon>
        <taxon>Maricaulales</taxon>
        <taxon>Maricaulaceae</taxon>
        <taxon>Maricaulis</taxon>
    </lineage>
</organism>
<dbReference type="InterPro" id="IPR002155">
    <property type="entry name" value="Thiolase"/>
</dbReference>
<dbReference type="GO" id="GO:0044281">
    <property type="term" value="P:small molecule metabolic process"/>
    <property type="evidence" value="ECO:0007669"/>
    <property type="project" value="UniProtKB-ARBA"/>
</dbReference>
<dbReference type="Pfam" id="PF00108">
    <property type="entry name" value="Thiolase_N"/>
    <property type="match status" value="1"/>
</dbReference>